<evidence type="ECO:0000256" key="12">
    <source>
        <dbReference type="ARBA" id="ARBA00023033"/>
    </source>
</evidence>
<dbReference type="GO" id="GO:0005506">
    <property type="term" value="F:iron ion binding"/>
    <property type="evidence" value="ECO:0007669"/>
    <property type="project" value="InterPro"/>
</dbReference>
<evidence type="ECO:0000256" key="13">
    <source>
        <dbReference type="ARBA" id="ARBA00023136"/>
    </source>
</evidence>
<dbReference type="InterPro" id="IPR050182">
    <property type="entry name" value="Cytochrome_P450_fam2"/>
</dbReference>
<accession>L0N6J8</accession>
<dbReference type="FunFam" id="1.10.630.10:FF:000238">
    <property type="entry name" value="Cytochrome P450 2A6"/>
    <property type="match status" value="1"/>
</dbReference>
<dbReference type="AlphaFoldDB" id="L0N6J8"/>
<protein>
    <submittedName>
        <fullName evidence="17">Cytochrome P450</fullName>
    </submittedName>
</protein>
<dbReference type="InterPro" id="IPR002401">
    <property type="entry name" value="Cyt_P450_E_grp-I"/>
</dbReference>
<feature type="binding site" description="axial binding residue" evidence="14">
    <location>
        <position position="433"/>
    </location>
    <ligand>
        <name>heme</name>
        <dbReference type="ChEBI" id="CHEBI:30413"/>
    </ligand>
    <ligandPart>
        <name>Fe</name>
        <dbReference type="ChEBI" id="CHEBI:18248"/>
    </ligandPart>
</feature>
<evidence type="ECO:0000256" key="4">
    <source>
        <dbReference type="ARBA" id="ARBA00004406"/>
    </source>
</evidence>
<dbReference type="GO" id="GO:0006082">
    <property type="term" value="P:organic acid metabolic process"/>
    <property type="evidence" value="ECO:0007669"/>
    <property type="project" value="TreeGrafter"/>
</dbReference>
<dbReference type="GO" id="GO:0020037">
    <property type="term" value="F:heme binding"/>
    <property type="evidence" value="ECO:0007669"/>
    <property type="project" value="InterPro"/>
</dbReference>
<feature type="chain" id="PRO_5003946533" evidence="16">
    <location>
        <begin position="22"/>
        <end position="487"/>
    </location>
</feature>
<evidence type="ECO:0000256" key="15">
    <source>
        <dbReference type="RuleBase" id="RU000461"/>
    </source>
</evidence>
<dbReference type="PANTHER" id="PTHR24300">
    <property type="entry name" value="CYTOCHROME P450 508A4-RELATED"/>
    <property type="match status" value="1"/>
</dbReference>
<dbReference type="InterPro" id="IPR017972">
    <property type="entry name" value="Cyt_P450_CS"/>
</dbReference>
<evidence type="ECO:0000256" key="14">
    <source>
        <dbReference type="PIRSR" id="PIRSR602401-1"/>
    </source>
</evidence>
<evidence type="ECO:0000256" key="7">
    <source>
        <dbReference type="ARBA" id="ARBA00022723"/>
    </source>
</evidence>
<evidence type="ECO:0000256" key="6">
    <source>
        <dbReference type="ARBA" id="ARBA00022617"/>
    </source>
</evidence>
<evidence type="ECO:0000256" key="8">
    <source>
        <dbReference type="ARBA" id="ARBA00022824"/>
    </source>
</evidence>
<dbReference type="PROSITE" id="PS00086">
    <property type="entry name" value="CYTOCHROME_P450"/>
    <property type="match status" value="1"/>
</dbReference>
<comment type="subcellular location">
    <subcellularLocation>
        <location evidence="4">Endoplasmic reticulum membrane</location>
        <topology evidence="4">Peripheral membrane protein</topology>
    </subcellularLocation>
    <subcellularLocation>
        <location evidence="3">Microsome membrane</location>
        <topology evidence="3">Peripheral membrane protein</topology>
    </subcellularLocation>
</comment>
<keyword evidence="11 14" id="KW-0408">Iron</keyword>
<dbReference type="GO" id="GO:0016712">
    <property type="term" value="F:oxidoreductase activity, acting on paired donors, with incorporation or reduction of molecular oxygen, reduced flavin or flavoprotein as one donor, and incorporation of one atom of oxygen"/>
    <property type="evidence" value="ECO:0007669"/>
    <property type="project" value="TreeGrafter"/>
</dbReference>
<comment type="similarity">
    <text evidence="5 15">Belongs to the cytochrome P450 family.</text>
</comment>
<sequence length="487" mass="55547">MLPVLVCIIVIVLICCNIIRSVIKPEKFPPGPIWYPFFGSSSIVQQMTSKHGSQWKALLELSKQWSTQVLGLKLGRELVVVVYGEKNVRQVFSESEFDGRPNSFFYKLRCLGKRLGVTFVDGPLWREHRQFTVKHLKNVGFGKTSMELEIQNELKLLREYINDNKHKPIKVDSMFSSAVMNVLWKYVAGERIREDKLERLLELFYLRSKAFTLTGGLLSQIPWCRFIIPGLSGYKLIVDLNQQISEIIEEAIKKHLNKEVQQNDFIYSFLDEMNEENKASFTYDQLKTVCLDLIIAGSQTTGNAVKFALLSVLRNKNIQEKIFNEIENTIGDSMPCWADSSKLVYTSAFLLEVMRIHTIAPLAGPRRVLQDTVIDGYVIPKETTVLISLADIHLDPNLWPDPHEIKPERFIDEKGLSKSNEHIYPFGSGRRRCPGDSLARSFVFIIFVGILQKYRIDCVNGVLPSNEADIGLLAAPKPFVANFVSRE</sequence>
<comment type="cofactor">
    <cofactor evidence="1 14">
        <name>heme</name>
        <dbReference type="ChEBI" id="CHEBI:30413"/>
    </cofactor>
</comment>
<dbReference type="PRINTS" id="PR00385">
    <property type="entry name" value="P450"/>
</dbReference>
<evidence type="ECO:0000256" key="1">
    <source>
        <dbReference type="ARBA" id="ARBA00001971"/>
    </source>
</evidence>
<evidence type="ECO:0000313" key="17">
    <source>
        <dbReference type="EMBL" id="BAM73852.1"/>
    </source>
</evidence>
<evidence type="ECO:0000256" key="5">
    <source>
        <dbReference type="ARBA" id="ARBA00010617"/>
    </source>
</evidence>
<dbReference type="CDD" id="cd20651">
    <property type="entry name" value="CYP15A1-like"/>
    <property type="match status" value="1"/>
</dbReference>
<keyword evidence="13" id="KW-0472">Membrane</keyword>
<dbReference type="GO" id="GO:0006805">
    <property type="term" value="P:xenobiotic metabolic process"/>
    <property type="evidence" value="ECO:0007669"/>
    <property type="project" value="TreeGrafter"/>
</dbReference>
<comment type="function">
    <text evidence="2">May be involved in the metabolism of insect hormones and in the breakdown of synthetic insecticides.</text>
</comment>
<dbReference type="GO" id="GO:0008395">
    <property type="term" value="F:steroid hydroxylase activity"/>
    <property type="evidence" value="ECO:0007669"/>
    <property type="project" value="TreeGrafter"/>
</dbReference>
<evidence type="ECO:0000256" key="11">
    <source>
        <dbReference type="ARBA" id="ARBA00023004"/>
    </source>
</evidence>
<proteinExistence type="evidence at transcript level"/>
<reference evidence="17" key="1">
    <citation type="submission" date="2007-09" db="EMBL/GenBank/DDBJ databases">
        <title>The cytochrome P450 genes of the silkworm, Bombyx mori.</title>
        <authorList>
            <person name="Kozaki T."/>
            <person name="Mita K."/>
            <person name="Shinoda T."/>
        </authorList>
    </citation>
    <scope>NUCLEOTIDE SEQUENCE</scope>
    <source>
        <strain evidence="17">P50T</strain>
        <tissue evidence="17">Ovary</tissue>
    </source>
</reference>
<evidence type="ECO:0000256" key="16">
    <source>
        <dbReference type="SAM" id="SignalP"/>
    </source>
</evidence>
<evidence type="ECO:0000256" key="10">
    <source>
        <dbReference type="ARBA" id="ARBA00023002"/>
    </source>
</evidence>
<keyword evidence="6 14" id="KW-0349">Heme</keyword>
<keyword evidence="16" id="KW-0732">Signal</keyword>
<dbReference type="PANTHER" id="PTHR24300:SF376">
    <property type="entry name" value="CYTOCHROME P450 15A1"/>
    <property type="match status" value="1"/>
</dbReference>
<dbReference type="Pfam" id="PF00067">
    <property type="entry name" value="p450"/>
    <property type="match status" value="1"/>
</dbReference>
<feature type="signal peptide" evidence="16">
    <location>
        <begin position="1"/>
        <end position="21"/>
    </location>
</feature>
<dbReference type="InterPro" id="IPR001128">
    <property type="entry name" value="Cyt_P450"/>
</dbReference>
<evidence type="ECO:0000256" key="3">
    <source>
        <dbReference type="ARBA" id="ARBA00004174"/>
    </source>
</evidence>
<evidence type="ECO:0000256" key="9">
    <source>
        <dbReference type="ARBA" id="ARBA00022848"/>
    </source>
</evidence>
<keyword evidence="7 14" id="KW-0479">Metal-binding</keyword>
<keyword evidence="10 15" id="KW-0560">Oxidoreductase</keyword>
<keyword evidence="9" id="KW-0492">Microsome</keyword>
<dbReference type="SUPFAM" id="SSF48264">
    <property type="entry name" value="Cytochrome P450"/>
    <property type="match status" value="1"/>
</dbReference>
<dbReference type="Gene3D" id="1.10.630.10">
    <property type="entry name" value="Cytochrome P450"/>
    <property type="match status" value="1"/>
</dbReference>
<dbReference type="GO" id="GO:0005789">
    <property type="term" value="C:endoplasmic reticulum membrane"/>
    <property type="evidence" value="ECO:0007669"/>
    <property type="project" value="UniProtKB-SubCell"/>
</dbReference>
<keyword evidence="8" id="KW-0256">Endoplasmic reticulum</keyword>
<name>L0N6J8_BOMMO</name>
<dbReference type="EMBL" id="AK289325">
    <property type="protein sequence ID" value="BAM73852.1"/>
    <property type="molecule type" value="mRNA"/>
</dbReference>
<dbReference type="PRINTS" id="PR00463">
    <property type="entry name" value="EP450I"/>
</dbReference>
<evidence type="ECO:0000256" key="2">
    <source>
        <dbReference type="ARBA" id="ARBA00003690"/>
    </source>
</evidence>
<dbReference type="InterPro" id="IPR036396">
    <property type="entry name" value="Cyt_P450_sf"/>
</dbReference>
<keyword evidence="12 15" id="KW-0503">Monooxygenase</keyword>
<gene>
    <name evidence="17" type="primary">CYP305A1</name>
</gene>
<organism evidence="17">
    <name type="scientific">Bombyx mori</name>
    <name type="common">Silk moth</name>
    <dbReference type="NCBI Taxonomy" id="7091"/>
    <lineage>
        <taxon>Eukaryota</taxon>
        <taxon>Metazoa</taxon>
        <taxon>Ecdysozoa</taxon>
        <taxon>Arthropoda</taxon>
        <taxon>Hexapoda</taxon>
        <taxon>Insecta</taxon>
        <taxon>Pterygota</taxon>
        <taxon>Neoptera</taxon>
        <taxon>Endopterygota</taxon>
        <taxon>Lepidoptera</taxon>
        <taxon>Glossata</taxon>
        <taxon>Ditrysia</taxon>
        <taxon>Bombycoidea</taxon>
        <taxon>Bombycidae</taxon>
        <taxon>Bombycinae</taxon>
        <taxon>Bombyx</taxon>
    </lineage>
</organism>